<feature type="region of interest" description="Disordered" evidence="1">
    <location>
        <begin position="10"/>
        <end position="61"/>
    </location>
</feature>
<evidence type="ECO:0000256" key="1">
    <source>
        <dbReference type="SAM" id="MobiDB-lite"/>
    </source>
</evidence>
<accession>A0ABQ9GP94</accession>
<comment type="caution">
    <text evidence="2">The sequence shown here is derived from an EMBL/GenBank/DDBJ whole genome shotgun (WGS) entry which is preliminary data.</text>
</comment>
<dbReference type="EMBL" id="JARBHB010000010">
    <property type="protein sequence ID" value="KAJ8873857.1"/>
    <property type="molecule type" value="Genomic_DNA"/>
</dbReference>
<sequence length="302" mass="33053">MRVIIWSNAGMKGQGKRGDLREYPPTNGTVRHDSHMRKSGVTRPGIEPGSHGGGGGGDEQANRSAIMASKTCLFLMKKLSRLAFPEWAEVAGALTTISSTHFPYDDEADFVTAFRREVAHIDGSRAADGISRLSHRWQRTVDNLGDHFEGCRTAIRITTTRARSDGCINSYTHSGATVAERLARSPPTKAIRVTPDFRLWESCRAMPLVGGFFSGSPALSFRRCSIPTSITLIGSQDLDVKSRPYLFTHSYTLSFATRLSCQSFPRRPDDLATAGLVWGGRRVVTSIPPPHPPPHFAETGLT</sequence>
<protein>
    <submittedName>
        <fullName evidence="2">Uncharacterized protein</fullName>
    </submittedName>
</protein>
<evidence type="ECO:0000313" key="3">
    <source>
        <dbReference type="Proteomes" id="UP001159363"/>
    </source>
</evidence>
<dbReference type="Proteomes" id="UP001159363">
    <property type="component" value="Chromosome 9"/>
</dbReference>
<evidence type="ECO:0000313" key="2">
    <source>
        <dbReference type="EMBL" id="KAJ8873857.1"/>
    </source>
</evidence>
<keyword evidence="3" id="KW-1185">Reference proteome</keyword>
<proteinExistence type="predicted"/>
<gene>
    <name evidence="2" type="ORF">PR048_024693</name>
</gene>
<reference evidence="2 3" key="1">
    <citation type="submission" date="2023-02" db="EMBL/GenBank/DDBJ databases">
        <title>LHISI_Scaffold_Assembly.</title>
        <authorList>
            <person name="Stuart O.P."/>
            <person name="Cleave R."/>
            <person name="Magrath M.J.L."/>
            <person name="Mikheyev A.S."/>
        </authorList>
    </citation>
    <scope>NUCLEOTIDE SEQUENCE [LARGE SCALE GENOMIC DNA]</scope>
    <source>
        <strain evidence="2">Daus_M_001</strain>
        <tissue evidence="2">Leg muscle</tissue>
    </source>
</reference>
<name>A0ABQ9GP94_9NEOP</name>
<organism evidence="2 3">
    <name type="scientific">Dryococelus australis</name>
    <dbReference type="NCBI Taxonomy" id="614101"/>
    <lineage>
        <taxon>Eukaryota</taxon>
        <taxon>Metazoa</taxon>
        <taxon>Ecdysozoa</taxon>
        <taxon>Arthropoda</taxon>
        <taxon>Hexapoda</taxon>
        <taxon>Insecta</taxon>
        <taxon>Pterygota</taxon>
        <taxon>Neoptera</taxon>
        <taxon>Polyneoptera</taxon>
        <taxon>Phasmatodea</taxon>
        <taxon>Verophasmatodea</taxon>
        <taxon>Anareolatae</taxon>
        <taxon>Phasmatidae</taxon>
        <taxon>Eurycanthinae</taxon>
        <taxon>Dryococelus</taxon>
    </lineage>
</organism>